<dbReference type="InterPro" id="IPR036465">
    <property type="entry name" value="vWFA_dom_sf"/>
</dbReference>
<evidence type="ECO:0000313" key="1">
    <source>
        <dbReference type="EMBL" id="KKW34438.1"/>
    </source>
</evidence>
<dbReference type="Proteomes" id="UP000034290">
    <property type="component" value="Unassembled WGS sequence"/>
</dbReference>
<evidence type="ECO:0008006" key="3">
    <source>
        <dbReference type="Google" id="ProtNLM"/>
    </source>
</evidence>
<name>A0A0G1XT66_9BACT</name>
<comment type="caution">
    <text evidence="1">The sequence shown here is derived from an EMBL/GenBank/DDBJ whole genome shotgun (WGS) entry which is preliminary data.</text>
</comment>
<gene>
    <name evidence="1" type="ORF">UY81_C0075G0006</name>
</gene>
<evidence type="ECO:0000313" key="2">
    <source>
        <dbReference type="Proteomes" id="UP000034290"/>
    </source>
</evidence>
<accession>A0A0G1XT66</accession>
<organism evidence="1 2">
    <name type="scientific">Candidatus Giovannonibacteria bacterium GW2011_GWA2_53_7</name>
    <dbReference type="NCBI Taxonomy" id="1618650"/>
    <lineage>
        <taxon>Bacteria</taxon>
        <taxon>Candidatus Giovannoniibacteriota</taxon>
    </lineage>
</organism>
<dbReference type="AlphaFoldDB" id="A0A0G1XT66"/>
<protein>
    <recommendedName>
        <fullName evidence="3">VWFA domain-containing protein</fullName>
    </recommendedName>
</protein>
<dbReference type="Gene3D" id="3.40.50.410">
    <property type="entry name" value="von Willebrand factor, type A domain"/>
    <property type="match status" value="1"/>
</dbReference>
<reference evidence="1 2" key="1">
    <citation type="journal article" date="2015" name="Nature">
        <title>rRNA introns, odd ribosomes, and small enigmatic genomes across a large radiation of phyla.</title>
        <authorList>
            <person name="Brown C.T."/>
            <person name="Hug L.A."/>
            <person name="Thomas B.C."/>
            <person name="Sharon I."/>
            <person name="Castelle C.J."/>
            <person name="Singh A."/>
            <person name="Wilkins M.J."/>
            <person name="Williams K.H."/>
            <person name="Banfield J.F."/>
        </authorList>
    </citation>
    <scope>NUCLEOTIDE SEQUENCE [LARGE SCALE GENOMIC DNA]</scope>
</reference>
<dbReference type="EMBL" id="LCRM01000075">
    <property type="protein sequence ID" value="KKW34438.1"/>
    <property type="molecule type" value="Genomic_DNA"/>
</dbReference>
<proteinExistence type="predicted"/>
<sequence length="247" mass="26492">MTTPSINQRVKATFDASNTSMRTAFSMSPVMPANTPTANAFDWAEAYMEARRLSDPAYLERVQVVVVLMDGGASVCLDGTQDPPGNNCGTSVVPKGLYLEALEEAMSLRDSGVQVYTATFNTSLSLANNAEYYSSNACSWTATSTGGVDQNGCTIEGTNYAYRATTAVEFNQMIEDIINSISSITFNFLTPDGPTTAVLEEGLNRQITLPSNFSCPANGSFVVPLQLSFNGEGTVEISNLNLEYCPN</sequence>